<accession>A0A6A6THW4</accession>
<evidence type="ECO:0000259" key="2">
    <source>
        <dbReference type="Pfam" id="PF16010"/>
    </source>
</evidence>
<dbReference type="PANTHER" id="PTHR47797:SF5">
    <property type="entry name" value="CELLOBIOSE DEHYDROGENASE CYTOCHROME DOMAIN-CONTAINING PROTEIN"/>
    <property type="match status" value="1"/>
</dbReference>
<feature type="chain" id="PRO_5025358173" evidence="1">
    <location>
        <begin position="23"/>
        <end position="217"/>
    </location>
</feature>
<dbReference type="PANTHER" id="PTHR47797">
    <property type="entry name" value="DEHYDROGENASE, PUTATIVE (AFU_ORTHOLOGUE AFUA_8G05805)-RELATED"/>
    <property type="match status" value="1"/>
</dbReference>
<dbReference type="OrthoDB" id="413885at2759"/>
<name>A0A6A6THW4_9PLEO</name>
<evidence type="ECO:0000313" key="4">
    <source>
        <dbReference type="Proteomes" id="UP000799324"/>
    </source>
</evidence>
<feature type="domain" description="Cellobiose dehydrogenase-like cytochrome" evidence="2">
    <location>
        <begin position="25"/>
        <end position="206"/>
    </location>
</feature>
<dbReference type="EMBL" id="MU004308">
    <property type="protein sequence ID" value="KAF2659322.1"/>
    <property type="molecule type" value="Genomic_DNA"/>
</dbReference>
<proteinExistence type="predicted"/>
<organism evidence="3 4">
    <name type="scientific">Lophiostoma macrostomum CBS 122681</name>
    <dbReference type="NCBI Taxonomy" id="1314788"/>
    <lineage>
        <taxon>Eukaryota</taxon>
        <taxon>Fungi</taxon>
        <taxon>Dikarya</taxon>
        <taxon>Ascomycota</taxon>
        <taxon>Pezizomycotina</taxon>
        <taxon>Dothideomycetes</taxon>
        <taxon>Pleosporomycetidae</taxon>
        <taxon>Pleosporales</taxon>
        <taxon>Lophiostomataceae</taxon>
        <taxon>Lophiostoma</taxon>
    </lineage>
</organism>
<dbReference type="Pfam" id="PF16010">
    <property type="entry name" value="CDH-cyt"/>
    <property type="match status" value="1"/>
</dbReference>
<gene>
    <name evidence="3" type="ORF">K491DRAFT_775737</name>
</gene>
<keyword evidence="1" id="KW-0732">Signal</keyword>
<dbReference type="CDD" id="cd09630">
    <property type="entry name" value="CDH_like_cytochrome"/>
    <property type="match status" value="1"/>
</dbReference>
<evidence type="ECO:0000313" key="3">
    <source>
        <dbReference type="EMBL" id="KAF2659322.1"/>
    </source>
</evidence>
<reference evidence="3" key="1">
    <citation type="journal article" date="2020" name="Stud. Mycol.">
        <title>101 Dothideomycetes genomes: a test case for predicting lifestyles and emergence of pathogens.</title>
        <authorList>
            <person name="Haridas S."/>
            <person name="Albert R."/>
            <person name="Binder M."/>
            <person name="Bloem J."/>
            <person name="Labutti K."/>
            <person name="Salamov A."/>
            <person name="Andreopoulos B."/>
            <person name="Baker S."/>
            <person name="Barry K."/>
            <person name="Bills G."/>
            <person name="Bluhm B."/>
            <person name="Cannon C."/>
            <person name="Castanera R."/>
            <person name="Culley D."/>
            <person name="Daum C."/>
            <person name="Ezra D."/>
            <person name="Gonzalez J."/>
            <person name="Henrissat B."/>
            <person name="Kuo A."/>
            <person name="Liang C."/>
            <person name="Lipzen A."/>
            <person name="Lutzoni F."/>
            <person name="Magnuson J."/>
            <person name="Mondo S."/>
            <person name="Nolan M."/>
            <person name="Ohm R."/>
            <person name="Pangilinan J."/>
            <person name="Park H.-J."/>
            <person name="Ramirez L."/>
            <person name="Alfaro M."/>
            <person name="Sun H."/>
            <person name="Tritt A."/>
            <person name="Yoshinaga Y."/>
            <person name="Zwiers L.-H."/>
            <person name="Turgeon B."/>
            <person name="Goodwin S."/>
            <person name="Spatafora J."/>
            <person name="Crous P."/>
            <person name="Grigoriev I."/>
        </authorList>
    </citation>
    <scope>NUCLEOTIDE SEQUENCE</scope>
    <source>
        <strain evidence="3">CBS 122681</strain>
    </source>
</reference>
<evidence type="ECO:0000256" key="1">
    <source>
        <dbReference type="SAM" id="SignalP"/>
    </source>
</evidence>
<dbReference type="InterPro" id="IPR015920">
    <property type="entry name" value="Cellobiose_DH-like_cyt"/>
</dbReference>
<dbReference type="Gene3D" id="2.60.40.1210">
    <property type="entry name" value="Cellobiose dehydrogenase, cytochrome domain"/>
    <property type="match status" value="1"/>
</dbReference>
<sequence>MHWTLGSMLASALLLFVTGIAGSVFQDPDTGFTFSNTDAAYQLGKTIALRVAIPGNVSFGSGYDAVIQVAAPLEIGYAGIAWGGNMIYNPLTVAWSSGTNSAVVSARWATGHTTPTKDTRTTLKLIPKGTKRNGTHWQFTALCSGCTSYLGRSNANYTLGTRGTNKIAFAYSATKPSSTSSDATIAIHETPIYPTWDFSVAGNPRWSELLTTNLGQT</sequence>
<feature type="signal peptide" evidence="1">
    <location>
        <begin position="1"/>
        <end position="22"/>
    </location>
</feature>
<keyword evidence="4" id="KW-1185">Reference proteome</keyword>
<dbReference type="AlphaFoldDB" id="A0A6A6THW4"/>
<protein>
    <submittedName>
        <fullName evidence="3">Iron reductase domain protein</fullName>
    </submittedName>
</protein>
<dbReference type="SUPFAM" id="SSF49344">
    <property type="entry name" value="CBD9-like"/>
    <property type="match status" value="1"/>
</dbReference>
<dbReference type="Proteomes" id="UP000799324">
    <property type="component" value="Unassembled WGS sequence"/>
</dbReference>